<sequence>MIDERTLKHWQRVGPPPISGRELIDSHLQAYGEVRRLRSALAVVLGTLDAVDSGEFDNAIEGLVKLDRLN</sequence>
<name>A0A1X1SSB2_9MYCO</name>
<dbReference type="STRING" id="44010.AWC00_27650"/>
<protein>
    <submittedName>
        <fullName evidence="1">Uncharacterized protein</fullName>
    </submittedName>
</protein>
<proteinExistence type="predicted"/>
<dbReference type="Proteomes" id="UP000467385">
    <property type="component" value="Chromosome"/>
</dbReference>
<dbReference type="RefSeq" id="WP_085236374.1">
    <property type="nucleotide sequence ID" value="NZ_AP022613.1"/>
</dbReference>
<evidence type="ECO:0000313" key="2">
    <source>
        <dbReference type="Proteomes" id="UP000467385"/>
    </source>
</evidence>
<keyword evidence="2" id="KW-1185">Reference proteome</keyword>
<gene>
    <name evidence="1" type="ORF">MCNS_25220</name>
</gene>
<dbReference type="EMBL" id="AP022613">
    <property type="protein sequence ID" value="BBZ39459.1"/>
    <property type="molecule type" value="Genomic_DNA"/>
</dbReference>
<dbReference type="AlphaFoldDB" id="A0A1X1SSB2"/>
<accession>A0A1X1SSB2</accession>
<organism evidence="1 2">
    <name type="scientific">Mycobacterium conspicuum</name>
    <dbReference type="NCBI Taxonomy" id="44010"/>
    <lineage>
        <taxon>Bacteria</taxon>
        <taxon>Bacillati</taxon>
        <taxon>Actinomycetota</taxon>
        <taxon>Actinomycetes</taxon>
        <taxon>Mycobacteriales</taxon>
        <taxon>Mycobacteriaceae</taxon>
        <taxon>Mycobacterium</taxon>
    </lineage>
</organism>
<evidence type="ECO:0000313" key="1">
    <source>
        <dbReference type="EMBL" id="BBZ39459.1"/>
    </source>
</evidence>
<reference evidence="1 2" key="1">
    <citation type="journal article" date="2019" name="Emerg. Microbes Infect.">
        <title>Comprehensive subspecies identification of 175 nontuberculous mycobacteria species based on 7547 genomic profiles.</title>
        <authorList>
            <person name="Matsumoto Y."/>
            <person name="Kinjo T."/>
            <person name="Motooka D."/>
            <person name="Nabeya D."/>
            <person name="Jung N."/>
            <person name="Uechi K."/>
            <person name="Horii T."/>
            <person name="Iida T."/>
            <person name="Fujita J."/>
            <person name="Nakamura S."/>
        </authorList>
    </citation>
    <scope>NUCLEOTIDE SEQUENCE [LARGE SCALE GENOMIC DNA]</scope>
    <source>
        <strain evidence="1 2">JCM 14738</strain>
    </source>
</reference>